<dbReference type="EMBL" id="RJJC01000001">
    <property type="protein sequence ID" value="RNJ26362.1"/>
    <property type="molecule type" value="Genomic_DNA"/>
</dbReference>
<name>A0AAJ4UVT2_9EURY</name>
<comment type="caution">
    <text evidence="1">The sequence shown here is derived from an EMBL/GenBank/DDBJ whole genome shotgun (WGS) entry which is preliminary data.</text>
</comment>
<accession>A0AAJ4UVT2</accession>
<dbReference type="AlphaFoldDB" id="A0AAJ4UVT2"/>
<proteinExistence type="predicted"/>
<gene>
    <name evidence="1" type="ORF">Nmn1133_06575</name>
</gene>
<evidence type="ECO:0000313" key="2">
    <source>
        <dbReference type="Proteomes" id="UP000270581"/>
    </source>
</evidence>
<protein>
    <submittedName>
        <fullName evidence="1">Uncharacterized protein</fullName>
    </submittedName>
</protein>
<sequence>MRVDQTNPSARGAALASALAGCSSTRDPGRLDLTVSNDTADPVDARVTVTGPDGETYEEETDRIDAGVARAFEVVVGESGRHELTVTGDDWSGSLAWNADDCLLYDGQVRVTETAVETAGECIDSR</sequence>
<reference evidence="1 2" key="1">
    <citation type="submission" date="2018-11" db="EMBL/GenBank/DDBJ databases">
        <title>Genome sequences of Natronomonas sp. CBA1133.</title>
        <authorList>
            <person name="Roh S.W."/>
            <person name="Cha I.-T."/>
        </authorList>
    </citation>
    <scope>NUCLEOTIDE SEQUENCE [LARGE SCALE GENOMIC DNA]</scope>
    <source>
        <strain evidence="1 2">CBA1133</strain>
    </source>
</reference>
<dbReference type="Proteomes" id="UP000270581">
    <property type="component" value="Unassembled WGS sequence"/>
</dbReference>
<dbReference type="PROSITE" id="PS51257">
    <property type="entry name" value="PROKAR_LIPOPROTEIN"/>
    <property type="match status" value="1"/>
</dbReference>
<organism evidence="1 2">
    <name type="scientific">Halosegnis longus</name>
    <dbReference type="NCBI Taxonomy" id="2216012"/>
    <lineage>
        <taxon>Archaea</taxon>
        <taxon>Methanobacteriati</taxon>
        <taxon>Methanobacteriota</taxon>
        <taxon>Stenosarchaea group</taxon>
        <taxon>Halobacteria</taxon>
        <taxon>Halobacteriales</taxon>
        <taxon>Natronomonadaceae</taxon>
        <taxon>Halosegnis</taxon>
    </lineage>
</organism>
<keyword evidence="2" id="KW-1185">Reference proteome</keyword>
<evidence type="ECO:0000313" key="1">
    <source>
        <dbReference type="EMBL" id="RNJ26362.1"/>
    </source>
</evidence>